<evidence type="ECO:0000313" key="2">
    <source>
        <dbReference type="EMBL" id="KKP45415.1"/>
    </source>
</evidence>
<dbReference type="SUPFAM" id="SSF51182">
    <property type="entry name" value="RmlC-like cupins"/>
    <property type="match status" value="1"/>
</dbReference>
<dbReference type="STRING" id="1618566.UR35_C0001G0012"/>
<evidence type="ECO:0000313" key="3">
    <source>
        <dbReference type="Proteomes" id="UP000034778"/>
    </source>
</evidence>
<dbReference type="EMBL" id="LBOW01000001">
    <property type="protein sequence ID" value="KKP45415.1"/>
    <property type="molecule type" value="Genomic_DNA"/>
</dbReference>
<dbReference type="AlphaFoldDB" id="A0A0G0C2N6"/>
<sequence length="200" mass="23167">MENTIIQNIKNDDRYKKFSSVFIASHLENVDAEYRGPAIKTFAPLIDLAAEMAQISPRHRFNFMLHKNLSEDLQCLVNAVNENSYVPPHRHISAEDRRETFTIERGHLWIVIFEENGKIKEKIKLDAKDPNAQKTFVIETGAIHTVVSDGPFVVLELKQHPEGGYDKNTDKEMFPKWSPPEKSPRAKKYYRNLLQEVLCF</sequence>
<reference evidence="2 3" key="1">
    <citation type="journal article" date="2015" name="Nature">
        <title>rRNA introns, odd ribosomes, and small enigmatic genomes across a large radiation of phyla.</title>
        <authorList>
            <person name="Brown C.T."/>
            <person name="Hug L.A."/>
            <person name="Thomas B.C."/>
            <person name="Sharon I."/>
            <person name="Castelle C.J."/>
            <person name="Singh A."/>
            <person name="Wilkins M.J."/>
            <person name="Williams K.H."/>
            <person name="Banfield J.F."/>
        </authorList>
    </citation>
    <scope>NUCLEOTIDE SEQUENCE [LARGE SCALE GENOMIC DNA]</scope>
</reference>
<accession>A0A0G0C2N6</accession>
<organism evidence="2 3">
    <name type="scientific">Candidatus Woesebacteria bacterium GW2011_GWB1_33_22</name>
    <dbReference type="NCBI Taxonomy" id="1618566"/>
    <lineage>
        <taxon>Bacteria</taxon>
        <taxon>Candidatus Woeseibacteriota</taxon>
    </lineage>
</organism>
<name>A0A0G0C2N6_9BACT</name>
<dbReference type="InterPro" id="IPR011051">
    <property type="entry name" value="RmlC_Cupin_sf"/>
</dbReference>
<dbReference type="Pfam" id="PF19480">
    <property type="entry name" value="DUF6016"/>
    <property type="match status" value="1"/>
</dbReference>
<feature type="domain" description="Cupin fold metalloprotein WbuC cupin" evidence="1">
    <location>
        <begin position="46"/>
        <end position="125"/>
    </location>
</feature>
<dbReference type="InterPro" id="IPR046058">
    <property type="entry name" value="WbuC_cupin"/>
</dbReference>
<dbReference type="NCBIfam" id="TIGR04366">
    <property type="entry name" value="cupin_WbuC"/>
    <property type="match status" value="1"/>
</dbReference>
<proteinExistence type="predicted"/>
<gene>
    <name evidence="2" type="ORF">UR35_C0001G0012</name>
</gene>
<protein>
    <recommendedName>
        <fullName evidence="1">Cupin fold metalloprotein WbuC cupin domain-containing protein</fullName>
    </recommendedName>
</protein>
<comment type="caution">
    <text evidence="2">The sequence shown here is derived from an EMBL/GenBank/DDBJ whole genome shotgun (WGS) entry which is preliminary data.</text>
</comment>
<dbReference type="Proteomes" id="UP000034778">
    <property type="component" value="Unassembled WGS sequence"/>
</dbReference>
<evidence type="ECO:0000259" key="1">
    <source>
        <dbReference type="Pfam" id="PF19480"/>
    </source>
</evidence>
<dbReference type="InterPro" id="IPR027565">
    <property type="entry name" value="Cupin_WbuC"/>
</dbReference>